<dbReference type="PROSITE" id="PS51257">
    <property type="entry name" value="PROKAR_LIPOPROTEIN"/>
    <property type="match status" value="1"/>
</dbReference>
<reference evidence="2 3" key="1">
    <citation type="submission" date="2018-02" db="EMBL/GenBank/DDBJ databases">
        <title>Complete genome sequencing of Faecalibacterium prausnitzii strains isolated from the human gut.</title>
        <authorList>
            <person name="Fitzgerald B.C."/>
            <person name="Shkoporov A.N."/>
            <person name="Ross P.R."/>
            <person name="Hill C."/>
        </authorList>
    </citation>
    <scope>NUCLEOTIDE SEQUENCE [LARGE SCALE GENOMIC DNA]</scope>
    <source>
        <strain evidence="2 3">APC942/8-14-2</strain>
    </source>
</reference>
<dbReference type="NCBIfam" id="TIGR01409">
    <property type="entry name" value="TAT_signal_seq"/>
    <property type="match status" value="1"/>
</dbReference>
<evidence type="ECO:0000256" key="1">
    <source>
        <dbReference type="SAM" id="MobiDB-lite"/>
    </source>
</evidence>
<proteinExistence type="predicted"/>
<dbReference type="Pfam" id="PF10518">
    <property type="entry name" value="TAT_signal"/>
    <property type="match status" value="1"/>
</dbReference>
<evidence type="ECO:0000313" key="3">
    <source>
        <dbReference type="Proteomes" id="UP000251634"/>
    </source>
</evidence>
<feature type="region of interest" description="Disordered" evidence="1">
    <location>
        <begin position="169"/>
        <end position="230"/>
    </location>
</feature>
<dbReference type="PROSITE" id="PS51318">
    <property type="entry name" value="TAT"/>
    <property type="match status" value="1"/>
</dbReference>
<dbReference type="InterPro" id="IPR019546">
    <property type="entry name" value="TAT_signal_bac_arc"/>
</dbReference>
<feature type="compositionally biased region" description="Low complexity" evidence="1">
    <location>
        <begin position="178"/>
        <end position="215"/>
    </location>
</feature>
<evidence type="ECO:0008006" key="4">
    <source>
        <dbReference type="Google" id="ProtNLM"/>
    </source>
</evidence>
<comment type="caution">
    <text evidence="2">The sequence shown here is derived from an EMBL/GenBank/DDBJ whole genome shotgun (WGS) entry which is preliminary data.</text>
</comment>
<dbReference type="RefSeq" id="WP_112115947.1">
    <property type="nucleotide sequence ID" value="NZ_PRKZ01000007.1"/>
</dbReference>
<gene>
    <name evidence="2" type="ORF">C4N25_09970</name>
</gene>
<sequence length="230" mass="23624">MQKEFSRRDFLKGMAVVTASGLLVACGGGNGTPVKLAFVAMDNFYDQDETPNGYVLCQGFQVKNLSASDITLDGLLDFETYDNEESKVGVEEAIRALAGSSKTITAKTSAGAVTSIAVLDPASSKTLKPGESAKVWFYAIAPNNETTLDILYQGVHQCYLSYGKDLPSHEPGGGGSGSASSAVSSSSTTAESASSSTAVSAESASASTAASEVGVMESPSSVDREASASR</sequence>
<organism evidence="2 3">
    <name type="scientific">Faecalibacterium prausnitzii</name>
    <dbReference type="NCBI Taxonomy" id="853"/>
    <lineage>
        <taxon>Bacteria</taxon>
        <taxon>Bacillati</taxon>
        <taxon>Bacillota</taxon>
        <taxon>Clostridia</taxon>
        <taxon>Eubacteriales</taxon>
        <taxon>Oscillospiraceae</taxon>
        <taxon>Faecalibacterium</taxon>
    </lineage>
</organism>
<accession>A0A329TJC8</accession>
<name>A0A329TJC8_9FIRM</name>
<dbReference type="AlphaFoldDB" id="A0A329TJC8"/>
<dbReference type="EMBL" id="PRKZ01000007">
    <property type="protein sequence ID" value="RAW48840.1"/>
    <property type="molecule type" value="Genomic_DNA"/>
</dbReference>
<dbReference type="InterPro" id="IPR006311">
    <property type="entry name" value="TAT_signal"/>
</dbReference>
<evidence type="ECO:0000313" key="2">
    <source>
        <dbReference type="EMBL" id="RAW48840.1"/>
    </source>
</evidence>
<protein>
    <recommendedName>
        <fullName evidence="4">Twin-arginine translocation signal domain-containing protein</fullName>
    </recommendedName>
</protein>
<dbReference type="Proteomes" id="UP000251634">
    <property type="component" value="Unassembled WGS sequence"/>
</dbReference>